<dbReference type="AlphaFoldDB" id="A0A3R9MFU5"/>
<reference evidence="1 2" key="1">
    <citation type="submission" date="2018-12" db="EMBL/GenBank/DDBJ databases">
        <authorList>
            <person name="Feng G."/>
            <person name="Zhu H."/>
        </authorList>
    </citation>
    <scope>NUCLEOTIDE SEQUENCE [LARGE SCALE GENOMIC DNA]</scope>
    <source>
        <strain evidence="1 2">9PBR-2</strain>
    </source>
</reference>
<sequence>MKLEQRIVTTIPLEQLWNEAEILPHERQEYLNEQEVQDLLKNGNVPIVLASCGLKLAWIAPLEALARFKREIKGHIVNNPDRFVLQDYEDDWCYLASLWNNTLEERVLLLETYH</sequence>
<dbReference type="Proteomes" id="UP000280066">
    <property type="component" value="Unassembled WGS sequence"/>
</dbReference>
<keyword evidence="2" id="KW-1185">Reference proteome</keyword>
<protein>
    <submittedName>
        <fullName evidence="1">Uncharacterized protein</fullName>
    </submittedName>
</protein>
<evidence type="ECO:0000313" key="2">
    <source>
        <dbReference type="Proteomes" id="UP000280066"/>
    </source>
</evidence>
<gene>
    <name evidence="1" type="ORF">EI290_15035</name>
</gene>
<organism evidence="1 2">
    <name type="scientific">Hymenobacter metallilatus</name>
    <dbReference type="NCBI Taxonomy" id="2493666"/>
    <lineage>
        <taxon>Bacteria</taxon>
        <taxon>Pseudomonadati</taxon>
        <taxon>Bacteroidota</taxon>
        <taxon>Cytophagia</taxon>
        <taxon>Cytophagales</taxon>
        <taxon>Hymenobacteraceae</taxon>
        <taxon>Hymenobacter</taxon>
    </lineage>
</organism>
<dbReference type="EMBL" id="RWIS01000010">
    <property type="protein sequence ID" value="RSK30166.1"/>
    <property type="molecule type" value="Genomic_DNA"/>
</dbReference>
<evidence type="ECO:0000313" key="1">
    <source>
        <dbReference type="EMBL" id="RSK30166.1"/>
    </source>
</evidence>
<proteinExistence type="predicted"/>
<dbReference type="OrthoDB" id="8419673at2"/>
<accession>A0A3R9MFU5</accession>
<dbReference type="RefSeq" id="WP_125432073.1">
    <property type="nucleotide sequence ID" value="NZ_RWIS01000010.1"/>
</dbReference>
<comment type="caution">
    <text evidence="1">The sequence shown here is derived from an EMBL/GenBank/DDBJ whole genome shotgun (WGS) entry which is preliminary data.</text>
</comment>
<name>A0A3R9MFU5_9BACT</name>